<reference evidence="1" key="1">
    <citation type="journal article" date="2021" name="Proc. Natl. Acad. Sci. U.S.A.">
        <title>A Catalog of Tens of Thousands of Viruses from Human Metagenomes Reveals Hidden Associations with Chronic Diseases.</title>
        <authorList>
            <person name="Tisza M.J."/>
            <person name="Buck C.B."/>
        </authorList>
    </citation>
    <scope>NUCLEOTIDE SEQUENCE</scope>
    <source>
        <strain evidence="1">Ctj4n23</strain>
    </source>
</reference>
<organism evidence="1">
    <name type="scientific">Myoviridae sp. ctj4n23</name>
    <dbReference type="NCBI Taxonomy" id="2825159"/>
    <lineage>
        <taxon>Viruses</taxon>
        <taxon>Duplodnaviria</taxon>
        <taxon>Heunggongvirae</taxon>
        <taxon>Uroviricota</taxon>
        <taxon>Caudoviricetes</taxon>
    </lineage>
</organism>
<dbReference type="EMBL" id="BK016156">
    <property type="protein sequence ID" value="DAF98857.1"/>
    <property type="molecule type" value="Genomic_DNA"/>
</dbReference>
<accession>A0A8S5UWK5</accession>
<name>A0A8S5UWK5_9CAUD</name>
<sequence length="38" mass="4595">MKKFFTCGQTSRGGDHRRFFVEEVPFCFKNFKNNFKCI</sequence>
<evidence type="ECO:0000313" key="1">
    <source>
        <dbReference type="EMBL" id="DAF98857.1"/>
    </source>
</evidence>
<proteinExistence type="predicted"/>
<protein>
    <submittedName>
        <fullName evidence="1">Uncharacterized protein</fullName>
    </submittedName>
</protein>